<dbReference type="AlphaFoldDB" id="X0VDN5"/>
<protein>
    <submittedName>
        <fullName evidence="1">Uncharacterized protein</fullName>
    </submittedName>
</protein>
<reference evidence="1" key="1">
    <citation type="journal article" date="2014" name="Front. Microbiol.">
        <title>High frequency of phylogenetically diverse reductive dehalogenase-homologous genes in deep subseafloor sedimentary metagenomes.</title>
        <authorList>
            <person name="Kawai M."/>
            <person name="Futagami T."/>
            <person name="Toyoda A."/>
            <person name="Takaki Y."/>
            <person name="Nishi S."/>
            <person name="Hori S."/>
            <person name="Arai W."/>
            <person name="Tsubouchi T."/>
            <person name="Morono Y."/>
            <person name="Uchiyama I."/>
            <person name="Ito T."/>
            <person name="Fujiyama A."/>
            <person name="Inagaki F."/>
            <person name="Takami H."/>
        </authorList>
    </citation>
    <scope>NUCLEOTIDE SEQUENCE</scope>
    <source>
        <strain evidence="1">Expedition CK06-06</strain>
    </source>
</reference>
<accession>X0VDN5</accession>
<sequence length="134" mass="14607">MRVAIPVWRGQVSTVFDFARRLLVVDVDDVRETNASEVPFEEESLTVRVRTLSRLGTEVLICGTISHDLAKMVAGCGIEIVPFVKGPVKEVLVAFLADEIDDPRFLLSGSVSEARQQEAFKARPPAAGADNPQA</sequence>
<evidence type="ECO:0000313" key="1">
    <source>
        <dbReference type="EMBL" id="GAG09372.1"/>
    </source>
</evidence>
<dbReference type="SUPFAM" id="SSF53146">
    <property type="entry name" value="Nitrogenase accessory factor-like"/>
    <property type="match status" value="1"/>
</dbReference>
<dbReference type="EMBL" id="BARS01023249">
    <property type="protein sequence ID" value="GAG09372.1"/>
    <property type="molecule type" value="Genomic_DNA"/>
</dbReference>
<name>X0VDN5_9ZZZZ</name>
<dbReference type="Gene3D" id="3.30.420.130">
    <property type="entry name" value="Dinitrogenase iron-molybdenum cofactor biosynthesis domain"/>
    <property type="match status" value="1"/>
</dbReference>
<dbReference type="InterPro" id="IPR036105">
    <property type="entry name" value="DiNase_FeMo-co_biosyn_sf"/>
</dbReference>
<proteinExistence type="predicted"/>
<organism evidence="1">
    <name type="scientific">marine sediment metagenome</name>
    <dbReference type="NCBI Taxonomy" id="412755"/>
    <lineage>
        <taxon>unclassified sequences</taxon>
        <taxon>metagenomes</taxon>
        <taxon>ecological metagenomes</taxon>
    </lineage>
</organism>
<comment type="caution">
    <text evidence="1">The sequence shown here is derived from an EMBL/GenBank/DDBJ whole genome shotgun (WGS) entry which is preliminary data.</text>
</comment>
<gene>
    <name evidence="1" type="ORF">S01H1_37042</name>
</gene>